<dbReference type="InterPro" id="IPR051555">
    <property type="entry name" value="FDH_Electron_Transfer_Unit"/>
</dbReference>
<evidence type="ECO:0000313" key="9">
    <source>
        <dbReference type="EMBL" id="TVM33720.1"/>
    </source>
</evidence>
<name>A0A6P1ZG33_9BACT</name>
<keyword evidence="11" id="KW-1185">Reference proteome</keyword>
<dbReference type="Proteomes" id="UP000434052">
    <property type="component" value="Unassembled WGS sequence"/>
</dbReference>
<keyword evidence="4" id="KW-0677">Repeat</keyword>
<dbReference type="InterPro" id="IPR017896">
    <property type="entry name" value="4Fe4S_Fe-S-bd"/>
</dbReference>
<dbReference type="AlphaFoldDB" id="A0A6P1ZG33"/>
<sequence>MPKAFFIDTTKCTACRGCQVACKEWHNNPATETKQVGTHQNPQDLNYSTYKLVRFSEKEVDNKLHWLFFADQCRHCIVPPCKEVADMDVEGAIIIDEETGCVYYTEKTAELSDPEGPIMACPYNIPRKDPNSNRLAKCDMCLDRVQNGMKPACVQVCPTGTMNFGDYEEMKELAQKRLAEVKKTRPAAVVGDPDYHRCFYLMEYDPGLYYEYAVASADVPGPHDRRSMLANVSRPFKVLFT</sequence>
<dbReference type="EMBL" id="CP039543">
    <property type="protein sequence ID" value="QJT09495.1"/>
    <property type="molecule type" value="Genomic_DNA"/>
</dbReference>
<dbReference type="Proteomes" id="UP000503251">
    <property type="component" value="Chromosome"/>
</dbReference>
<dbReference type="RefSeq" id="WP_144305386.1">
    <property type="nucleotide sequence ID" value="NZ_CP039543.1"/>
</dbReference>
<keyword evidence="5" id="KW-0408">Iron</keyword>
<dbReference type="SUPFAM" id="SSF54862">
    <property type="entry name" value="4Fe-4S ferredoxins"/>
    <property type="match status" value="1"/>
</dbReference>
<evidence type="ECO:0000313" key="11">
    <source>
        <dbReference type="Proteomes" id="UP000503251"/>
    </source>
</evidence>
<keyword evidence="3" id="KW-0479">Metal-binding</keyword>
<accession>A0A6P1ZG33</accession>
<dbReference type="GO" id="GO:0030313">
    <property type="term" value="C:cell envelope"/>
    <property type="evidence" value="ECO:0007669"/>
    <property type="project" value="UniProtKB-SubCell"/>
</dbReference>
<keyword evidence="6" id="KW-0411">Iron-sulfur</keyword>
<dbReference type="OrthoDB" id="9789030at2"/>
<dbReference type="PROSITE" id="PS51379">
    <property type="entry name" value="4FE4S_FER_2"/>
    <property type="match status" value="1"/>
</dbReference>
<evidence type="ECO:0000256" key="6">
    <source>
        <dbReference type="ARBA" id="ARBA00023014"/>
    </source>
</evidence>
<feature type="domain" description="4Fe-4S ferredoxin-type" evidence="7">
    <location>
        <begin position="3"/>
        <end position="34"/>
    </location>
</feature>
<dbReference type="EMBL" id="QMIF01000006">
    <property type="protein sequence ID" value="TVM33720.1"/>
    <property type="molecule type" value="Genomic_DNA"/>
</dbReference>
<reference evidence="8 11" key="2">
    <citation type="submission" date="2019-04" db="EMBL/GenBank/DDBJ databases">
        <title>Isolation and culture of sulfate reducing bacteria from the cold seep of the South China Sea.</title>
        <authorList>
            <person name="Sun C."/>
            <person name="Liu R."/>
        </authorList>
    </citation>
    <scope>NUCLEOTIDE SEQUENCE [LARGE SCALE GENOMIC DNA]</scope>
    <source>
        <strain evidence="8 11">CS1</strain>
    </source>
</reference>
<dbReference type="Gene3D" id="3.30.70.20">
    <property type="match status" value="2"/>
</dbReference>
<evidence type="ECO:0000256" key="1">
    <source>
        <dbReference type="ARBA" id="ARBA00004196"/>
    </source>
</evidence>
<dbReference type="Pfam" id="PF13247">
    <property type="entry name" value="Fer4_11"/>
    <property type="match status" value="1"/>
</dbReference>
<dbReference type="GO" id="GO:0046872">
    <property type="term" value="F:metal ion binding"/>
    <property type="evidence" value="ECO:0007669"/>
    <property type="project" value="UniProtKB-KW"/>
</dbReference>
<comment type="subcellular location">
    <subcellularLocation>
        <location evidence="1">Cell envelope</location>
    </subcellularLocation>
</comment>
<gene>
    <name evidence="9" type="ORF">DQK91_10885</name>
    <name evidence="8" type="ORF">E8L03_11335</name>
</gene>
<evidence type="ECO:0000256" key="5">
    <source>
        <dbReference type="ARBA" id="ARBA00023004"/>
    </source>
</evidence>
<organism evidence="9 10">
    <name type="scientific">Oceanidesulfovibrio marinus</name>
    <dbReference type="NCBI Taxonomy" id="370038"/>
    <lineage>
        <taxon>Bacteria</taxon>
        <taxon>Pseudomonadati</taxon>
        <taxon>Thermodesulfobacteriota</taxon>
        <taxon>Desulfovibrionia</taxon>
        <taxon>Desulfovibrionales</taxon>
        <taxon>Desulfovibrionaceae</taxon>
        <taxon>Oceanidesulfovibrio</taxon>
    </lineage>
</organism>
<evidence type="ECO:0000313" key="10">
    <source>
        <dbReference type="Proteomes" id="UP000434052"/>
    </source>
</evidence>
<dbReference type="GO" id="GO:0051539">
    <property type="term" value="F:4 iron, 4 sulfur cluster binding"/>
    <property type="evidence" value="ECO:0007669"/>
    <property type="project" value="UniProtKB-KW"/>
</dbReference>
<dbReference type="PANTHER" id="PTHR43545">
    <property type="entry name" value="FORMATE DEHYDROGENASE, NITRATE-INDUCIBLE, IRON-SULFUR SUBUNIT"/>
    <property type="match status" value="1"/>
</dbReference>
<keyword evidence="2" id="KW-0004">4Fe-4S</keyword>
<evidence type="ECO:0000256" key="2">
    <source>
        <dbReference type="ARBA" id="ARBA00022485"/>
    </source>
</evidence>
<dbReference type="CDD" id="cd10559">
    <property type="entry name" value="W-FDH"/>
    <property type="match status" value="1"/>
</dbReference>
<dbReference type="PANTHER" id="PTHR43545:SF6">
    <property type="entry name" value="FORMATE DEHYDROGENASE, NITRATE-INDUCIBLE, IRON-SULFUR SUBUNIT"/>
    <property type="match status" value="1"/>
</dbReference>
<evidence type="ECO:0000259" key="7">
    <source>
        <dbReference type="PROSITE" id="PS51379"/>
    </source>
</evidence>
<evidence type="ECO:0000313" key="8">
    <source>
        <dbReference type="EMBL" id="QJT09495.1"/>
    </source>
</evidence>
<evidence type="ECO:0000256" key="3">
    <source>
        <dbReference type="ARBA" id="ARBA00022723"/>
    </source>
</evidence>
<protein>
    <submittedName>
        <fullName evidence="9">Formate dehydrogenase</fullName>
    </submittedName>
</protein>
<proteinExistence type="predicted"/>
<evidence type="ECO:0000256" key="4">
    <source>
        <dbReference type="ARBA" id="ARBA00022737"/>
    </source>
</evidence>
<reference evidence="9 10" key="1">
    <citation type="submission" date="2018-06" db="EMBL/GenBank/DDBJ databases">
        <title>Complete genome of Desulfovibrio marinus P48SEP.</title>
        <authorList>
            <person name="Crispim J.S."/>
            <person name="Vidigal P.M.P."/>
            <person name="Silva L.C.F."/>
            <person name="Araujo L.C."/>
            <person name="Laguardia C.N."/>
            <person name="Dias R.S."/>
            <person name="Sousa M.P."/>
            <person name="Paula S.O."/>
            <person name="Silva C."/>
        </authorList>
    </citation>
    <scope>NUCLEOTIDE SEQUENCE [LARGE SCALE GENOMIC DNA]</scope>
    <source>
        <strain evidence="9 10">P48SEP</strain>
    </source>
</reference>